<keyword evidence="1" id="KW-0732">Signal</keyword>
<reference evidence="2" key="1">
    <citation type="journal article" date="2018" name="PLoS Negl. Trop. Dis.">
        <title>Sialome diversity of ticks revealed by RNAseq of single tick salivary glands.</title>
        <authorList>
            <person name="Perner J."/>
            <person name="Kropackova S."/>
            <person name="Kopacek P."/>
            <person name="Ribeiro J.M."/>
        </authorList>
    </citation>
    <scope>NUCLEOTIDE SEQUENCE</scope>
    <source>
        <strain evidence="2">Siblings of single egg batch collected in Ceske Budejovice</strain>
        <tissue evidence="2">Salivary glands</tissue>
    </source>
</reference>
<dbReference type="AlphaFoldDB" id="A0A147BUJ9"/>
<name>A0A147BUJ9_IXORI</name>
<accession>A0A147BUJ9</accession>
<protein>
    <submittedName>
        <fullName evidence="2">Putative secreted protein</fullName>
    </submittedName>
</protein>
<feature type="signal peptide" evidence="1">
    <location>
        <begin position="1"/>
        <end position="20"/>
    </location>
</feature>
<dbReference type="EMBL" id="GEGO01000940">
    <property type="protein sequence ID" value="JAR94464.1"/>
    <property type="molecule type" value="Transcribed_RNA"/>
</dbReference>
<organism evidence="2">
    <name type="scientific">Ixodes ricinus</name>
    <name type="common">Common tick</name>
    <name type="synonym">Acarus ricinus</name>
    <dbReference type="NCBI Taxonomy" id="34613"/>
    <lineage>
        <taxon>Eukaryota</taxon>
        <taxon>Metazoa</taxon>
        <taxon>Ecdysozoa</taxon>
        <taxon>Arthropoda</taxon>
        <taxon>Chelicerata</taxon>
        <taxon>Arachnida</taxon>
        <taxon>Acari</taxon>
        <taxon>Parasitiformes</taxon>
        <taxon>Ixodida</taxon>
        <taxon>Ixodoidea</taxon>
        <taxon>Ixodidae</taxon>
        <taxon>Ixodinae</taxon>
        <taxon>Ixodes</taxon>
    </lineage>
</organism>
<proteinExistence type="predicted"/>
<evidence type="ECO:0000313" key="2">
    <source>
        <dbReference type="EMBL" id="JAR94464.1"/>
    </source>
</evidence>
<sequence>MVTSLKARLAFLGLPAIGGATPRSCRPQVSFVRANEAVPAAAAVGERKEVSAVFNFCLAPGVLKSLCKCLSFTLLFFYRG</sequence>
<feature type="chain" id="PRO_5007542914" evidence="1">
    <location>
        <begin position="21"/>
        <end position="80"/>
    </location>
</feature>
<evidence type="ECO:0000256" key="1">
    <source>
        <dbReference type="SAM" id="SignalP"/>
    </source>
</evidence>